<dbReference type="SUPFAM" id="SSF51430">
    <property type="entry name" value="NAD(P)-linked oxidoreductase"/>
    <property type="match status" value="1"/>
</dbReference>
<feature type="domain" description="NADP-dependent oxidoreductase" evidence="1">
    <location>
        <begin position="16"/>
        <end position="316"/>
    </location>
</feature>
<dbReference type="HOGENOM" id="CLU_023205_5_0_11"/>
<dbReference type="InterPro" id="IPR036812">
    <property type="entry name" value="NAD(P)_OxRdtase_dom_sf"/>
</dbReference>
<dbReference type="AlphaFoldDB" id="A0LVA8"/>
<proteinExistence type="predicted"/>
<dbReference type="PANTHER" id="PTHR42686:SF1">
    <property type="entry name" value="GH17980P-RELATED"/>
    <property type="match status" value="1"/>
</dbReference>
<name>A0LVA8_ACIC1</name>
<dbReference type="InParanoid" id="A0LVA8"/>
<protein>
    <submittedName>
        <fullName evidence="2">Aldo/keto reductase</fullName>
    </submittedName>
</protein>
<dbReference type="GO" id="GO:0005829">
    <property type="term" value="C:cytosol"/>
    <property type="evidence" value="ECO:0007669"/>
    <property type="project" value="TreeGrafter"/>
</dbReference>
<evidence type="ECO:0000313" key="3">
    <source>
        <dbReference type="Proteomes" id="UP000008221"/>
    </source>
</evidence>
<dbReference type="PANTHER" id="PTHR42686">
    <property type="entry name" value="GH17980P-RELATED"/>
    <property type="match status" value="1"/>
</dbReference>
<dbReference type="GO" id="GO:0016491">
    <property type="term" value="F:oxidoreductase activity"/>
    <property type="evidence" value="ECO:0007669"/>
    <property type="project" value="InterPro"/>
</dbReference>
<keyword evidence="3" id="KW-1185">Reference proteome</keyword>
<sequence length="322" mass="34933">MVMSSSAAAVTMRMGRLGFGGAPIGGLYRDVNATDALAALEEAWRCGVRYFDTAPHYGAGRSELLIGEFLAVKPRAEAVVSTKVGRLLLTDPGRGVDDPAFPTERGVRRVFDFSADGVRRSLDASLQRLRLDSVDIVYLHDPDAHWRQAVDEALPALYPLREAGVLRAIGVGMTQTRLLERFVRETDIDVVLLAGRYSLLDRHAEDGLFPACSDANVPVVVGGVFNGGILADPENSPLYDYRPAPPEIRAKAERLRRICAEFGVPLAAAAVQFPLRHPAVRTVLVGVRNAAEMRTDAELLDMPIPDALWARLDAVGELEAPA</sequence>
<accession>A0LVA8</accession>
<dbReference type="InterPro" id="IPR023210">
    <property type="entry name" value="NADP_OxRdtase_dom"/>
</dbReference>
<evidence type="ECO:0000259" key="1">
    <source>
        <dbReference type="Pfam" id="PF00248"/>
    </source>
</evidence>
<dbReference type="STRING" id="351607.Acel_1596"/>
<evidence type="ECO:0000313" key="2">
    <source>
        <dbReference type="EMBL" id="ABK53368.1"/>
    </source>
</evidence>
<gene>
    <name evidence="2" type="ordered locus">Acel_1596</name>
</gene>
<organism evidence="2 3">
    <name type="scientific">Acidothermus cellulolyticus (strain ATCC 43068 / DSM 8971 / 11B)</name>
    <dbReference type="NCBI Taxonomy" id="351607"/>
    <lineage>
        <taxon>Bacteria</taxon>
        <taxon>Bacillati</taxon>
        <taxon>Actinomycetota</taxon>
        <taxon>Actinomycetes</taxon>
        <taxon>Acidothermales</taxon>
        <taxon>Acidothermaceae</taxon>
        <taxon>Acidothermus</taxon>
    </lineage>
</organism>
<dbReference type="KEGG" id="ace:Acel_1596"/>
<dbReference type="Gene3D" id="3.20.20.100">
    <property type="entry name" value="NADP-dependent oxidoreductase domain"/>
    <property type="match status" value="1"/>
</dbReference>
<reference evidence="2 3" key="1">
    <citation type="journal article" date="2009" name="Genome Res.">
        <title>Complete genome of the cellulolytic thermophile Acidothermus cellulolyticus 11B provides insights into its ecophysiological and evolutionary adaptations.</title>
        <authorList>
            <person name="Barabote R.D."/>
            <person name="Xie G."/>
            <person name="Leu D.H."/>
            <person name="Normand P."/>
            <person name="Necsulea A."/>
            <person name="Daubin V."/>
            <person name="Medigue C."/>
            <person name="Adney W.S."/>
            <person name="Xu X.C."/>
            <person name="Lapidus A."/>
            <person name="Parales R.E."/>
            <person name="Detter C."/>
            <person name="Pujic P."/>
            <person name="Bruce D."/>
            <person name="Lavire C."/>
            <person name="Challacombe J.F."/>
            <person name="Brettin T.S."/>
            <person name="Berry A.M."/>
        </authorList>
    </citation>
    <scope>NUCLEOTIDE SEQUENCE [LARGE SCALE GENOMIC DNA]</scope>
    <source>
        <strain evidence="3">ATCC 43068 / DSM 8971 / 11B</strain>
    </source>
</reference>
<dbReference type="eggNOG" id="COG0667">
    <property type="taxonomic scope" value="Bacteria"/>
</dbReference>
<dbReference type="InterPro" id="IPR020471">
    <property type="entry name" value="AKR"/>
</dbReference>
<dbReference type="Pfam" id="PF00248">
    <property type="entry name" value="Aldo_ket_red"/>
    <property type="match status" value="1"/>
</dbReference>
<dbReference type="CDD" id="cd19162">
    <property type="entry name" value="AKR_FDH"/>
    <property type="match status" value="1"/>
</dbReference>
<dbReference type="Proteomes" id="UP000008221">
    <property type="component" value="Chromosome"/>
</dbReference>
<dbReference type="InterPro" id="IPR044477">
    <property type="entry name" value="FDH-like"/>
</dbReference>
<dbReference type="EMBL" id="CP000481">
    <property type="protein sequence ID" value="ABK53368.1"/>
    <property type="molecule type" value="Genomic_DNA"/>
</dbReference>